<dbReference type="RefSeq" id="WP_161140504.1">
    <property type="nucleotide sequence ID" value="NZ_SPKJ01000030.1"/>
</dbReference>
<name>A0A964WTM8_9HYPH</name>
<keyword evidence="4" id="KW-1185">Reference proteome</keyword>
<dbReference type="NCBIfam" id="TIGR03317">
    <property type="entry name" value="ygfZ_signature"/>
    <property type="match status" value="1"/>
</dbReference>
<gene>
    <name evidence="3" type="ORF">E4O86_10570</name>
</gene>
<sequence>MPIACLHDRAILSVSGPDAAAFLQNIVTADVAAVGPEAPGYGALLTPQGKILADFLLHRQSEGFAVDLRADQAAGIAKRLALYRLRARVEIGPPADDLSVFAAWDGAEAGRPPDPRLAALGGRWVAPQASVFADAEQEAWHRHRIALAVPEGGLDFVFGDAFPHDAAMDSLNGVAFGKGCYIGQEVVSRMRHRGTARRRIVAVHGEGPLPEPGAEIVAGERPLGRLGSSAGATGIGLVRLDRLREALDLGLPVRAGPEEVKLALPAWATYGWPDAGGEA</sequence>
<feature type="domain" description="CAF17 C-terminal" evidence="2">
    <location>
        <begin position="197"/>
        <end position="269"/>
    </location>
</feature>
<dbReference type="GO" id="GO:0016226">
    <property type="term" value="P:iron-sulfur cluster assembly"/>
    <property type="evidence" value="ECO:0007669"/>
    <property type="project" value="TreeGrafter"/>
</dbReference>
<comment type="caution">
    <text evidence="3">The sequence shown here is derived from an EMBL/GenBank/DDBJ whole genome shotgun (WGS) entry which is preliminary data.</text>
</comment>
<dbReference type="AlphaFoldDB" id="A0A964WTM8"/>
<keyword evidence="1" id="KW-0809">Transit peptide</keyword>
<dbReference type="Gene3D" id="3.30.1360.120">
    <property type="entry name" value="Probable tRNA modification gtpase trme, domain 1"/>
    <property type="match status" value="2"/>
</dbReference>
<accession>A0A964WTM8</accession>
<dbReference type="Proteomes" id="UP000773614">
    <property type="component" value="Unassembled WGS sequence"/>
</dbReference>
<dbReference type="PANTHER" id="PTHR22602:SF0">
    <property type="entry name" value="TRANSFERASE CAF17, MITOCHONDRIAL-RELATED"/>
    <property type="match status" value="1"/>
</dbReference>
<dbReference type="OrthoDB" id="9796287at2"/>
<evidence type="ECO:0000313" key="4">
    <source>
        <dbReference type="Proteomes" id="UP000773614"/>
    </source>
</evidence>
<dbReference type="PANTHER" id="PTHR22602">
    <property type="entry name" value="TRANSFERASE CAF17, MITOCHONDRIAL-RELATED"/>
    <property type="match status" value="1"/>
</dbReference>
<evidence type="ECO:0000256" key="1">
    <source>
        <dbReference type="ARBA" id="ARBA00022946"/>
    </source>
</evidence>
<evidence type="ECO:0000259" key="2">
    <source>
        <dbReference type="Pfam" id="PF25455"/>
    </source>
</evidence>
<dbReference type="InterPro" id="IPR057460">
    <property type="entry name" value="CAF17_C"/>
</dbReference>
<dbReference type="InterPro" id="IPR045179">
    <property type="entry name" value="YgfZ/GcvT"/>
</dbReference>
<organism evidence="3 4">
    <name type="scientific">Propylenella binzhouense</name>
    <dbReference type="NCBI Taxonomy" id="2555902"/>
    <lineage>
        <taxon>Bacteria</taxon>
        <taxon>Pseudomonadati</taxon>
        <taxon>Pseudomonadota</taxon>
        <taxon>Alphaproteobacteria</taxon>
        <taxon>Hyphomicrobiales</taxon>
        <taxon>Propylenellaceae</taxon>
        <taxon>Propylenella</taxon>
    </lineage>
</organism>
<dbReference type="Pfam" id="PF25455">
    <property type="entry name" value="Beta-barrel_CAF17_C"/>
    <property type="match status" value="1"/>
</dbReference>
<dbReference type="InterPro" id="IPR017703">
    <property type="entry name" value="YgfZ/GCV_T_CS"/>
</dbReference>
<evidence type="ECO:0000313" key="3">
    <source>
        <dbReference type="EMBL" id="MYZ48153.1"/>
    </source>
</evidence>
<dbReference type="SUPFAM" id="SSF103025">
    <property type="entry name" value="Folate-binding domain"/>
    <property type="match status" value="1"/>
</dbReference>
<reference evidence="3" key="1">
    <citation type="submission" date="2019-03" db="EMBL/GenBank/DDBJ databases">
        <title>Afifella sp. nov., isolated from activated sludge.</title>
        <authorList>
            <person name="Li Q."/>
            <person name="Liu Y."/>
        </authorList>
    </citation>
    <scope>NUCLEOTIDE SEQUENCE</scope>
    <source>
        <strain evidence="3">L72</strain>
    </source>
</reference>
<protein>
    <submittedName>
        <fullName evidence="3">Folate-binding protein</fullName>
    </submittedName>
</protein>
<dbReference type="EMBL" id="SPKJ01000030">
    <property type="protein sequence ID" value="MYZ48153.1"/>
    <property type="molecule type" value="Genomic_DNA"/>
</dbReference>
<proteinExistence type="predicted"/>
<dbReference type="InterPro" id="IPR027266">
    <property type="entry name" value="TrmE/GcvT-like"/>
</dbReference>